<dbReference type="Pfam" id="PF01252">
    <property type="entry name" value="Peptidase_A8"/>
    <property type="match status" value="1"/>
</dbReference>
<feature type="transmembrane region" description="Helical" evidence="9">
    <location>
        <begin position="76"/>
        <end position="97"/>
    </location>
</feature>
<dbReference type="InterPro" id="IPR001872">
    <property type="entry name" value="Peptidase_A8"/>
</dbReference>
<name>A0ABU4F005_WILMA</name>
<evidence type="ECO:0000313" key="11">
    <source>
        <dbReference type="EMBL" id="MDV7136828.1"/>
    </source>
</evidence>
<keyword evidence="7 9" id="KW-1133">Transmembrane helix</keyword>
<dbReference type="Proteomes" id="UP001185792">
    <property type="component" value="Unassembled WGS sequence"/>
</dbReference>
<comment type="subcellular location">
    <subcellularLocation>
        <location evidence="9">Cell membrane</location>
        <topology evidence="9">Multi-pass membrane protein</topology>
    </subcellularLocation>
</comment>
<dbReference type="PRINTS" id="PR00781">
    <property type="entry name" value="LIPOSIGPTASE"/>
</dbReference>
<feature type="active site" evidence="9">
    <location>
        <position position="133"/>
    </location>
</feature>
<dbReference type="NCBIfam" id="TIGR00077">
    <property type="entry name" value="lspA"/>
    <property type="match status" value="1"/>
</dbReference>
<evidence type="ECO:0000256" key="1">
    <source>
        <dbReference type="ARBA" id="ARBA00006139"/>
    </source>
</evidence>
<evidence type="ECO:0000256" key="3">
    <source>
        <dbReference type="ARBA" id="ARBA00022670"/>
    </source>
</evidence>
<evidence type="ECO:0000256" key="5">
    <source>
        <dbReference type="ARBA" id="ARBA00022750"/>
    </source>
</evidence>
<keyword evidence="12" id="KW-1185">Reference proteome</keyword>
<comment type="catalytic activity">
    <reaction evidence="9">
        <text>Release of signal peptides from bacterial membrane prolipoproteins. Hydrolyzes -Xaa-Yaa-Zaa-|-(S,diacylglyceryl)Cys-, in which Xaa is hydrophobic (preferably Leu), and Yaa (Ala or Ser) and Zaa (Gly or Ala) have small, neutral side chains.</text>
        <dbReference type="EC" id="3.4.23.36"/>
    </reaction>
</comment>
<evidence type="ECO:0000256" key="9">
    <source>
        <dbReference type="HAMAP-Rule" id="MF_00161"/>
    </source>
</evidence>
<organism evidence="11 12">
    <name type="scientific">Williamsia marianensis</name>
    <dbReference type="NCBI Taxonomy" id="85044"/>
    <lineage>
        <taxon>Bacteria</taxon>
        <taxon>Bacillati</taxon>
        <taxon>Actinomycetota</taxon>
        <taxon>Actinomycetes</taxon>
        <taxon>Mycobacteriales</taxon>
        <taxon>Nocardiaceae</taxon>
        <taxon>Williamsia</taxon>
    </lineage>
</organism>
<dbReference type="HAMAP" id="MF_00161">
    <property type="entry name" value="LspA"/>
    <property type="match status" value="1"/>
</dbReference>
<dbReference type="GO" id="GO:0004190">
    <property type="term" value="F:aspartic-type endopeptidase activity"/>
    <property type="evidence" value="ECO:0007669"/>
    <property type="project" value="UniProtKB-EC"/>
</dbReference>
<reference evidence="11 12" key="1">
    <citation type="submission" date="2023-10" db="EMBL/GenBank/DDBJ databases">
        <title>Development of a sustainable strategy for remediation of hydrocarbon-contaminated territories based on the waste exchange concept.</title>
        <authorList>
            <person name="Krivoruchko A."/>
        </authorList>
    </citation>
    <scope>NUCLEOTIDE SEQUENCE [LARGE SCALE GENOMIC DNA]</scope>
    <source>
        <strain evidence="11 12">IEGM 1236</strain>
    </source>
</reference>
<dbReference type="PANTHER" id="PTHR33695:SF1">
    <property type="entry name" value="LIPOPROTEIN SIGNAL PEPTIDASE"/>
    <property type="match status" value="1"/>
</dbReference>
<evidence type="ECO:0000256" key="2">
    <source>
        <dbReference type="ARBA" id="ARBA00022475"/>
    </source>
</evidence>
<keyword evidence="4 9" id="KW-0812">Transmembrane</keyword>
<comment type="caution">
    <text evidence="11">The sequence shown here is derived from an EMBL/GenBank/DDBJ whole genome shotgun (WGS) entry which is preliminary data.</text>
</comment>
<feature type="transmembrane region" description="Helical" evidence="9">
    <location>
        <begin position="139"/>
        <end position="163"/>
    </location>
</feature>
<accession>A0ABU4F005</accession>
<evidence type="ECO:0000256" key="10">
    <source>
        <dbReference type="RuleBase" id="RU004181"/>
    </source>
</evidence>
<keyword evidence="2 9" id="KW-1003">Cell membrane</keyword>
<evidence type="ECO:0000256" key="4">
    <source>
        <dbReference type="ARBA" id="ARBA00022692"/>
    </source>
</evidence>
<dbReference type="EMBL" id="JAWLUM010000006">
    <property type="protein sequence ID" value="MDV7136828.1"/>
    <property type="molecule type" value="Genomic_DNA"/>
</dbReference>
<feature type="active site" evidence="9">
    <location>
        <position position="147"/>
    </location>
</feature>
<keyword evidence="5 9" id="KW-0064">Aspartyl protease</keyword>
<protein>
    <recommendedName>
        <fullName evidence="9">Lipoprotein signal peptidase</fullName>
        <ecNumber evidence="9">3.4.23.36</ecNumber>
    </recommendedName>
    <alternativeName>
        <fullName evidence="9">Prolipoprotein signal peptidase</fullName>
    </alternativeName>
    <alternativeName>
        <fullName evidence="9">Signal peptidase II</fullName>
        <shortName evidence="9">SPase II</shortName>
    </alternativeName>
</protein>
<dbReference type="PANTHER" id="PTHR33695">
    <property type="entry name" value="LIPOPROTEIN SIGNAL PEPTIDASE"/>
    <property type="match status" value="1"/>
</dbReference>
<gene>
    <name evidence="9 11" type="primary">lspA</name>
    <name evidence="11" type="ORF">R4198_24320</name>
</gene>
<keyword evidence="8 9" id="KW-0472">Membrane</keyword>
<comment type="function">
    <text evidence="9">This protein specifically catalyzes the removal of signal peptides from prolipoproteins.</text>
</comment>
<sequence>MNIDDNAADHDQSIVTASAQRRRVLVAVAATLAAVALILDPIARNTLSDGRTVDLGLLQLDLAYNTGVAFSLGNQLPTAVILALTSLITLGFAIYAWRTASEQRTLQTVSFAAIVAGAAANVIDRLLDGKVTDYFHTGWWPTFNLADTYITCGVVVLVLTVLFEPGATRMSENNN</sequence>
<keyword evidence="3 9" id="KW-0645">Protease</keyword>
<dbReference type="EC" id="3.4.23.36" evidence="9"/>
<comment type="pathway">
    <text evidence="9">Protein modification; lipoprotein biosynthesis (signal peptide cleavage).</text>
</comment>
<evidence type="ECO:0000256" key="6">
    <source>
        <dbReference type="ARBA" id="ARBA00022801"/>
    </source>
</evidence>
<evidence type="ECO:0000256" key="8">
    <source>
        <dbReference type="ARBA" id="ARBA00023136"/>
    </source>
</evidence>
<keyword evidence="6 9" id="KW-0378">Hydrolase</keyword>
<feature type="transmembrane region" description="Helical" evidence="9">
    <location>
        <begin position="109"/>
        <end position="127"/>
    </location>
</feature>
<comment type="similarity">
    <text evidence="1 9 10">Belongs to the peptidase A8 family.</text>
</comment>
<proteinExistence type="inferred from homology"/>
<dbReference type="RefSeq" id="WP_317714791.1">
    <property type="nucleotide sequence ID" value="NZ_JAWLUM010000006.1"/>
</dbReference>
<feature type="transmembrane region" description="Helical" evidence="9">
    <location>
        <begin position="24"/>
        <end position="43"/>
    </location>
</feature>
<evidence type="ECO:0000313" key="12">
    <source>
        <dbReference type="Proteomes" id="UP001185792"/>
    </source>
</evidence>
<evidence type="ECO:0000256" key="7">
    <source>
        <dbReference type="ARBA" id="ARBA00022989"/>
    </source>
</evidence>